<dbReference type="EMBL" id="MHTT01000030">
    <property type="protein sequence ID" value="OHA64642.1"/>
    <property type="molecule type" value="Genomic_DNA"/>
</dbReference>
<name>A0A1G2QXB2_9BACT</name>
<accession>A0A1G2QXB2</accession>
<dbReference type="Proteomes" id="UP000178065">
    <property type="component" value="Unassembled WGS sequence"/>
</dbReference>
<comment type="caution">
    <text evidence="1">The sequence shown here is derived from an EMBL/GenBank/DDBJ whole genome shotgun (WGS) entry which is preliminary data.</text>
</comment>
<evidence type="ECO:0000313" key="2">
    <source>
        <dbReference type="Proteomes" id="UP000178065"/>
    </source>
</evidence>
<protein>
    <submittedName>
        <fullName evidence="1">Uncharacterized protein</fullName>
    </submittedName>
</protein>
<reference evidence="1 2" key="1">
    <citation type="journal article" date="2016" name="Nat. Commun.">
        <title>Thousands of microbial genomes shed light on interconnected biogeochemical processes in an aquifer system.</title>
        <authorList>
            <person name="Anantharaman K."/>
            <person name="Brown C.T."/>
            <person name="Hug L.A."/>
            <person name="Sharon I."/>
            <person name="Castelle C.J."/>
            <person name="Probst A.J."/>
            <person name="Thomas B.C."/>
            <person name="Singh A."/>
            <person name="Wilkins M.J."/>
            <person name="Karaoz U."/>
            <person name="Brodie E.L."/>
            <person name="Williams K.H."/>
            <person name="Hubbard S.S."/>
            <person name="Banfield J.F."/>
        </authorList>
    </citation>
    <scope>NUCLEOTIDE SEQUENCE [LARGE SCALE GENOMIC DNA]</scope>
</reference>
<proteinExistence type="predicted"/>
<gene>
    <name evidence="1" type="ORF">A2672_02120</name>
</gene>
<organism evidence="1 2">
    <name type="scientific">Candidatus Wildermuthbacteria bacterium RIFCSPHIGHO2_01_FULL_49_22b</name>
    <dbReference type="NCBI Taxonomy" id="1802448"/>
    <lineage>
        <taxon>Bacteria</taxon>
        <taxon>Candidatus Wildermuthiibacteriota</taxon>
    </lineage>
</organism>
<evidence type="ECO:0000313" key="1">
    <source>
        <dbReference type="EMBL" id="OHA64642.1"/>
    </source>
</evidence>
<sequence length="72" mass="7653">MAKGQRGARWIARNRGDIGVKSDLLPTRQARLNFMEAVCRGVNPNSIASIRPAGSGVVAVMTNGTVAKIGCW</sequence>
<dbReference type="AlphaFoldDB" id="A0A1G2QXB2"/>